<dbReference type="Proteomes" id="UP000578531">
    <property type="component" value="Unassembled WGS sequence"/>
</dbReference>
<name>A0A8H6FQ52_9LECA</name>
<proteinExistence type="predicted"/>
<gene>
    <name evidence="1" type="ORF">HO173_009075</name>
</gene>
<evidence type="ECO:0000313" key="1">
    <source>
        <dbReference type="EMBL" id="KAF6232636.1"/>
    </source>
</evidence>
<protein>
    <submittedName>
        <fullName evidence="1">Uncharacterized protein</fullName>
    </submittedName>
</protein>
<reference evidence="1 2" key="1">
    <citation type="journal article" date="2020" name="Genomics">
        <title>Complete, high-quality genomes from long-read metagenomic sequencing of two wolf lichen thalli reveals enigmatic genome architecture.</title>
        <authorList>
            <person name="McKenzie S.K."/>
            <person name="Walston R.F."/>
            <person name="Allen J.L."/>
        </authorList>
    </citation>
    <scope>NUCLEOTIDE SEQUENCE [LARGE SCALE GENOMIC DNA]</scope>
    <source>
        <strain evidence="1">WasteWater2</strain>
    </source>
</reference>
<dbReference type="RefSeq" id="XP_037162062.1">
    <property type="nucleotide sequence ID" value="XM_037310968.1"/>
</dbReference>
<dbReference type="EMBL" id="JACCJC010000046">
    <property type="protein sequence ID" value="KAF6232636.1"/>
    <property type="molecule type" value="Genomic_DNA"/>
</dbReference>
<comment type="caution">
    <text evidence="1">The sequence shown here is derived from an EMBL/GenBank/DDBJ whole genome shotgun (WGS) entry which is preliminary data.</text>
</comment>
<evidence type="ECO:0000313" key="2">
    <source>
        <dbReference type="Proteomes" id="UP000578531"/>
    </source>
</evidence>
<sequence length="138" mass="14931">MALRNQARKDEIVSKLAEKAQGVLLWVHFEIACNSRASVSALIEVGAEWIRAEVFALAGIRADCEIVEMLLGKLSTATAKARVAAAAMFRLTLAEGASNRNEKAVRILGVFARLVDFSIKGRDVAMLQRPSNSQSCGD</sequence>
<dbReference type="AlphaFoldDB" id="A0A8H6FQ52"/>
<dbReference type="GeneID" id="59290727"/>
<organism evidence="1 2">
    <name type="scientific">Letharia columbiana</name>
    <dbReference type="NCBI Taxonomy" id="112416"/>
    <lineage>
        <taxon>Eukaryota</taxon>
        <taxon>Fungi</taxon>
        <taxon>Dikarya</taxon>
        <taxon>Ascomycota</taxon>
        <taxon>Pezizomycotina</taxon>
        <taxon>Lecanoromycetes</taxon>
        <taxon>OSLEUM clade</taxon>
        <taxon>Lecanoromycetidae</taxon>
        <taxon>Lecanorales</taxon>
        <taxon>Lecanorineae</taxon>
        <taxon>Parmeliaceae</taxon>
        <taxon>Letharia</taxon>
    </lineage>
</organism>
<keyword evidence="2" id="KW-1185">Reference proteome</keyword>
<accession>A0A8H6FQ52</accession>